<gene>
    <name evidence="7" type="ORF">C5F44_06675</name>
</gene>
<keyword evidence="5" id="KW-0067">ATP-binding</keyword>
<dbReference type="AlphaFoldDB" id="A0A2T4JAQ3"/>
<keyword evidence="7" id="KW-0723">Serine/threonine-protein kinase</keyword>
<comment type="similarity">
    <text evidence="1">Belongs to the universal stress protein A family.</text>
</comment>
<dbReference type="PANTHER" id="PTHR43289:SF34">
    <property type="entry name" value="SERINE_THREONINE-PROTEIN KINASE YBDM-RELATED"/>
    <property type="match status" value="1"/>
</dbReference>
<keyword evidence="2" id="KW-0808">Transferase</keyword>
<proteinExistence type="inferred from homology"/>
<dbReference type="Gene3D" id="3.40.50.620">
    <property type="entry name" value="HUPs"/>
    <property type="match status" value="1"/>
</dbReference>
<evidence type="ECO:0000256" key="5">
    <source>
        <dbReference type="ARBA" id="ARBA00022840"/>
    </source>
</evidence>
<dbReference type="InterPro" id="IPR006015">
    <property type="entry name" value="Universal_stress_UspA"/>
</dbReference>
<dbReference type="Pfam" id="PF00069">
    <property type="entry name" value="Pkinase"/>
    <property type="match status" value="1"/>
</dbReference>
<dbReference type="PRINTS" id="PR01438">
    <property type="entry name" value="UNVRSLSTRESS"/>
</dbReference>
<dbReference type="Proteomes" id="UP000241362">
    <property type="component" value="Unassembled WGS sequence"/>
</dbReference>
<dbReference type="GO" id="GO:0005524">
    <property type="term" value="F:ATP binding"/>
    <property type="evidence" value="ECO:0007669"/>
    <property type="project" value="UniProtKB-KW"/>
</dbReference>
<dbReference type="PANTHER" id="PTHR43289">
    <property type="entry name" value="MITOGEN-ACTIVATED PROTEIN KINASE KINASE KINASE 20-RELATED"/>
    <property type="match status" value="1"/>
</dbReference>
<feature type="domain" description="Protein kinase" evidence="6">
    <location>
        <begin position="14"/>
        <end position="276"/>
    </location>
</feature>
<dbReference type="CDD" id="cd00293">
    <property type="entry name" value="USP-like"/>
    <property type="match status" value="1"/>
</dbReference>
<evidence type="ECO:0000256" key="1">
    <source>
        <dbReference type="ARBA" id="ARBA00008791"/>
    </source>
</evidence>
<dbReference type="InterPro" id="IPR006016">
    <property type="entry name" value="UspA"/>
</dbReference>
<evidence type="ECO:0000313" key="8">
    <source>
        <dbReference type="Proteomes" id="UP000241362"/>
    </source>
</evidence>
<protein>
    <submittedName>
        <fullName evidence="7">Serine/threonine protein kinase</fullName>
    </submittedName>
</protein>
<keyword evidence="3" id="KW-0547">Nucleotide-binding</keyword>
<dbReference type="SUPFAM" id="SSF52402">
    <property type="entry name" value="Adenine nucleotide alpha hydrolases-like"/>
    <property type="match status" value="1"/>
</dbReference>
<evidence type="ECO:0000256" key="3">
    <source>
        <dbReference type="ARBA" id="ARBA00022741"/>
    </source>
</evidence>
<reference evidence="7 8" key="1">
    <citation type="submission" date="2018-03" db="EMBL/GenBank/DDBJ databases">
        <title>Rhodobacter blasticus.</title>
        <authorList>
            <person name="Meyer T.E."/>
            <person name="Miller S."/>
            <person name="Lodha T."/>
            <person name="Gandham S."/>
            <person name="Chintalapati S."/>
            <person name="Chintalapati V.R."/>
        </authorList>
    </citation>
    <scope>NUCLEOTIDE SEQUENCE [LARGE SCALE GENOMIC DNA]</scope>
    <source>
        <strain evidence="7 8">DSM 2131</strain>
    </source>
</reference>
<organism evidence="7 8">
    <name type="scientific">Fuscovulum blasticum DSM 2131</name>
    <dbReference type="NCBI Taxonomy" id="1188250"/>
    <lineage>
        <taxon>Bacteria</taxon>
        <taxon>Pseudomonadati</taxon>
        <taxon>Pseudomonadota</taxon>
        <taxon>Alphaproteobacteria</taxon>
        <taxon>Rhodobacterales</taxon>
        <taxon>Paracoccaceae</taxon>
        <taxon>Pseudogemmobacter</taxon>
    </lineage>
</organism>
<dbReference type="EMBL" id="PZKE01000005">
    <property type="protein sequence ID" value="PTE14971.1"/>
    <property type="molecule type" value="Genomic_DNA"/>
</dbReference>
<keyword evidence="4 7" id="KW-0418">Kinase</keyword>
<dbReference type="Pfam" id="PF00582">
    <property type="entry name" value="Usp"/>
    <property type="match status" value="1"/>
</dbReference>
<keyword evidence="8" id="KW-1185">Reference proteome</keyword>
<dbReference type="Gene3D" id="1.10.510.10">
    <property type="entry name" value="Transferase(Phosphotransferase) domain 1"/>
    <property type="match status" value="1"/>
</dbReference>
<dbReference type="Gene3D" id="3.30.200.20">
    <property type="entry name" value="Phosphorylase Kinase, domain 1"/>
    <property type="match status" value="1"/>
</dbReference>
<dbReference type="PROSITE" id="PS50011">
    <property type="entry name" value="PROTEIN_KINASE_DOM"/>
    <property type="match status" value="1"/>
</dbReference>
<dbReference type="RefSeq" id="WP_107672746.1">
    <property type="nucleotide sequence ID" value="NZ_PZKE01000005.1"/>
</dbReference>
<comment type="caution">
    <text evidence="7">The sequence shown here is derived from an EMBL/GenBank/DDBJ whole genome shotgun (WGS) entry which is preliminary data.</text>
</comment>
<evidence type="ECO:0000256" key="4">
    <source>
        <dbReference type="ARBA" id="ARBA00022777"/>
    </source>
</evidence>
<evidence type="ECO:0000313" key="7">
    <source>
        <dbReference type="EMBL" id="PTE14971.1"/>
    </source>
</evidence>
<evidence type="ECO:0000256" key="2">
    <source>
        <dbReference type="ARBA" id="ARBA00022679"/>
    </source>
</evidence>
<dbReference type="CDD" id="cd14014">
    <property type="entry name" value="STKc_PknB_like"/>
    <property type="match status" value="1"/>
</dbReference>
<evidence type="ECO:0000259" key="6">
    <source>
        <dbReference type="PROSITE" id="PS50011"/>
    </source>
</evidence>
<dbReference type="SMART" id="SM00220">
    <property type="entry name" value="S_TKc"/>
    <property type="match status" value="1"/>
</dbReference>
<dbReference type="SUPFAM" id="SSF56112">
    <property type="entry name" value="Protein kinase-like (PK-like)"/>
    <property type="match status" value="1"/>
</dbReference>
<dbReference type="InterPro" id="IPR000719">
    <property type="entry name" value="Prot_kinase_dom"/>
</dbReference>
<dbReference type="GO" id="GO:0004674">
    <property type="term" value="F:protein serine/threonine kinase activity"/>
    <property type="evidence" value="ECO:0007669"/>
    <property type="project" value="UniProtKB-KW"/>
</dbReference>
<sequence>MPVRPHPGLEIDGFTLGEKLHTGGFATIWEATHAKYRTPMVMKVPTIMDGYDGPTIVGFEIEQMIMPRLTGPHVPRVMGIGDFEVMPYIVTERIEGESFLKVFQKAPLPLSDVLEIAARMVDAVADLHRQHVIHLDLKPENFLQRPTGEMVIVDYGLSRHDQLPDLLAEEFTIPMGTYPYIAPEQYLRCRDDPRSDLFALGAMLYALATGKNPWGTPETLRGVRKRLWRDPVPPRAIRPEIPEWLQEIIMRALVVDPMRRTQTAAQMAFDLTHPQQVKLTARAHKLKQDSLLTVFDRWRVMRKIRQFKAPDSVASQLASVPIIAVAVDLSPEGEKLSSVLRSAVKRMLLIEPDARIACVNVIKTARIGIDQGTDDQGNNIHVMRLVQLKHWAEEIELPDDRLTFTILEGSDPGQAILDYATANHVDHIMMGARGHSTTRRYLGSVSAHVVAEAHCSVTVIRLPERREDRAPAEAEGASKAAE</sequence>
<dbReference type="InterPro" id="IPR014729">
    <property type="entry name" value="Rossmann-like_a/b/a_fold"/>
</dbReference>
<name>A0A2T4JAQ3_FUSBL</name>
<accession>A0A2T4JAQ3</accession>
<dbReference type="InterPro" id="IPR011009">
    <property type="entry name" value="Kinase-like_dom_sf"/>
</dbReference>